<proteinExistence type="predicted"/>
<evidence type="ECO:0000259" key="1">
    <source>
        <dbReference type="Pfam" id="PF01206"/>
    </source>
</evidence>
<reference evidence="4 5" key="1">
    <citation type="journal article" date="2015" name="Antonie Van Leeuwenhoek">
        <title>Lampropedia puyangensis sp. nov., isolated from symptomatic bark of Populus ? euramericana canker and emended description of Lampropedia hyalina (Ehrenberg 1832) Lee et al. 2004.</title>
        <authorList>
            <person name="Li Y."/>
            <person name="Wang T."/>
            <person name="Piao C.G."/>
            <person name="Wang L.F."/>
            <person name="Tian G.Z."/>
            <person name="Zhu T.H."/>
            <person name="Guo M.W."/>
        </authorList>
    </citation>
    <scope>NUCLEOTIDE SEQUENCE [LARGE SCALE GENOMIC DNA]</scope>
    <source>
        <strain evidence="4 5">2-bin</strain>
    </source>
</reference>
<dbReference type="InterPro" id="IPR016185">
    <property type="entry name" value="PreATP-grasp_dom_sf"/>
</dbReference>
<gene>
    <name evidence="4" type="ORF">E9531_14665</name>
</gene>
<dbReference type="Gene3D" id="3.30.110.40">
    <property type="entry name" value="TusA-like domain"/>
    <property type="match status" value="1"/>
</dbReference>
<organism evidence="4 5">
    <name type="scientific">Lampropedia puyangensis</name>
    <dbReference type="NCBI Taxonomy" id="1330072"/>
    <lineage>
        <taxon>Bacteria</taxon>
        <taxon>Pseudomonadati</taxon>
        <taxon>Pseudomonadota</taxon>
        <taxon>Betaproteobacteria</taxon>
        <taxon>Burkholderiales</taxon>
        <taxon>Comamonadaceae</taxon>
        <taxon>Lampropedia</taxon>
    </lineage>
</organism>
<dbReference type="EMBL" id="STFG01000022">
    <property type="protein sequence ID" value="THT98241.1"/>
    <property type="molecule type" value="Genomic_DNA"/>
</dbReference>
<dbReference type="SUPFAM" id="SSF52440">
    <property type="entry name" value="PreATP-grasp domain"/>
    <property type="match status" value="1"/>
</dbReference>
<protein>
    <submittedName>
        <fullName evidence="4">XdhC family protein</fullName>
    </submittedName>
</protein>
<dbReference type="RefSeq" id="WP_136574525.1">
    <property type="nucleotide sequence ID" value="NZ_STFG01000022.1"/>
</dbReference>
<feature type="domain" description="UPF0033" evidence="1">
    <location>
        <begin position="366"/>
        <end position="433"/>
    </location>
</feature>
<dbReference type="Pfam" id="PF13478">
    <property type="entry name" value="XdhC_C"/>
    <property type="match status" value="1"/>
</dbReference>
<dbReference type="InterPro" id="IPR001455">
    <property type="entry name" value="TusA-like"/>
</dbReference>
<accession>A0A4S8EZG5</accession>
<comment type="caution">
    <text evidence="4">The sequence shown here is derived from an EMBL/GenBank/DDBJ whole genome shotgun (WGS) entry which is preliminary data.</text>
</comment>
<dbReference type="InterPro" id="IPR052698">
    <property type="entry name" value="MoCofactor_Util/Proc"/>
</dbReference>
<evidence type="ECO:0000313" key="5">
    <source>
        <dbReference type="Proteomes" id="UP000308917"/>
    </source>
</evidence>
<dbReference type="Pfam" id="PF02625">
    <property type="entry name" value="XdhC_CoxI"/>
    <property type="match status" value="1"/>
</dbReference>
<dbReference type="InterPro" id="IPR027051">
    <property type="entry name" value="XdhC_Rossmann_dom"/>
</dbReference>
<dbReference type="CDD" id="cd00291">
    <property type="entry name" value="SirA_YedF_YeeD"/>
    <property type="match status" value="1"/>
</dbReference>
<name>A0A4S8EZG5_9BURK</name>
<dbReference type="Pfam" id="PF01206">
    <property type="entry name" value="TusA"/>
    <property type="match status" value="1"/>
</dbReference>
<dbReference type="PANTHER" id="PTHR30388">
    <property type="entry name" value="ALDEHYDE OXIDOREDUCTASE MOLYBDENUM COFACTOR ASSEMBLY PROTEIN"/>
    <property type="match status" value="1"/>
</dbReference>
<dbReference type="Proteomes" id="UP000308917">
    <property type="component" value="Unassembled WGS sequence"/>
</dbReference>
<dbReference type="AlphaFoldDB" id="A0A4S8EZG5"/>
<dbReference type="SUPFAM" id="SSF64307">
    <property type="entry name" value="SirA-like"/>
    <property type="match status" value="1"/>
</dbReference>
<dbReference type="OrthoDB" id="9815497at2"/>
<dbReference type="Gene3D" id="3.40.50.720">
    <property type="entry name" value="NAD(P)-binding Rossmann-like Domain"/>
    <property type="match status" value="1"/>
</dbReference>
<evidence type="ECO:0000259" key="3">
    <source>
        <dbReference type="Pfam" id="PF13478"/>
    </source>
</evidence>
<feature type="domain" description="XdhC- CoxI" evidence="2">
    <location>
        <begin position="16"/>
        <end position="67"/>
    </location>
</feature>
<dbReference type="InterPro" id="IPR036868">
    <property type="entry name" value="TusA-like_sf"/>
</dbReference>
<dbReference type="PANTHER" id="PTHR30388:SF4">
    <property type="entry name" value="MOLYBDENUM COFACTOR INSERTION CHAPERONE PAOD"/>
    <property type="match status" value="1"/>
</dbReference>
<sequence length="452" mass="47712">MPDDAELHVLRSAMQWREQHIPAVLVTVLRTWGSAPRAVGSLMALNAHGDTVGSVSGGCIEDALRTRLLPTPGAPAWSNAAPERRHYGITSEEAHQLGLPCGGTLELLLEFNPDAHVLRTLVEAIAAGGLMHKRVDLHTGAVHCATASTAIALHCDAHSMQCTLGPAWRMLLIGAGDIATYLAAMAQFNGFQVTVCDPRSGMQARLSAQDIHTTGAMPDDAVHAFAPDARSCVITLSHDPKLDDVALIEALQSQAFYVGAIGSSTNAAKRRARLAAFGGLSPNAIARLHGPAGLAIGSKTPPEIAVSIMAQVLAVRHHTNTAQTAGHCDVVRKAPMPQHAIVASQRSKAVQPPISAPTVTAVAAVVDAFSDECPIPILKARQALQTLSAGQLLRVETSDPASAVDFPRYAQQSGHTLVEHGLQAGRYYFVLRKRTQRPACAPPHSNQTEPAA</sequence>
<feature type="domain" description="XdhC Rossmann" evidence="3">
    <location>
        <begin position="170"/>
        <end position="312"/>
    </location>
</feature>
<evidence type="ECO:0000313" key="4">
    <source>
        <dbReference type="EMBL" id="THT98241.1"/>
    </source>
</evidence>
<keyword evidence="5" id="KW-1185">Reference proteome</keyword>
<evidence type="ECO:0000259" key="2">
    <source>
        <dbReference type="Pfam" id="PF02625"/>
    </source>
</evidence>
<dbReference type="InterPro" id="IPR003777">
    <property type="entry name" value="XdhC_CoxI"/>
</dbReference>